<reference evidence="1" key="1">
    <citation type="journal article" date="2021" name="Proc. Natl. Acad. Sci. U.S.A.">
        <title>A Catalog of Tens of Thousands of Viruses from Human Metagenomes Reveals Hidden Associations with Chronic Diseases.</title>
        <authorList>
            <person name="Tisza M.J."/>
            <person name="Buck C.B."/>
        </authorList>
    </citation>
    <scope>NUCLEOTIDE SEQUENCE</scope>
    <source>
        <strain evidence="1">Ct5hB2</strain>
    </source>
</reference>
<evidence type="ECO:0000313" key="1">
    <source>
        <dbReference type="EMBL" id="DAD90744.1"/>
    </source>
</evidence>
<protein>
    <submittedName>
        <fullName evidence="1">Uncharacterized protein</fullName>
    </submittedName>
</protein>
<accession>A0A8S5N906</accession>
<organism evidence="1">
    <name type="scientific">Myoviridae sp. ct5hB2</name>
    <dbReference type="NCBI Taxonomy" id="2826614"/>
    <lineage>
        <taxon>Viruses</taxon>
        <taxon>Duplodnaviria</taxon>
        <taxon>Heunggongvirae</taxon>
        <taxon>Uroviricota</taxon>
        <taxon>Caudoviricetes</taxon>
    </lineage>
</organism>
<dbReference type="EMBL" id="BK015093">
    <property type="protein sequence ID" value="DAD90744.1"/>
    <property type="molecule type" value="Genomic_DNA"/>
</dbReference>
<name>A0A8S5N906_9CAUD</name>
<sequence length="144" mass="14496">MAALTSERDTVQVARGARTLGLPVKAGVTIYQGALVAVGADGYAVPAKKAENLKAAGRAEETVDNRDGTDGGAVVCVSRGTFIWENSTENPVAVKDLMGPCYMEDDQTVGNAGAGASLAGIVLAVDEEGITVETGLAVTVTAGA</sequence>
<proteinExistence type="predicted"/>